<name>A0ABS9HUU0_9GAMM</name>
<keyword evidence="2" id="KW-1133">Transmembrane helix</keyword>
<dbReference type="SUPFAM" id="SSF74653">
    <property type="entry name" value="TolA/TonB C-terminal domain"/>
    <property type="match status" value="1"/>
</dbReference>
<reference evidence="3 4" key="1">
    <citation type="submission" date="2022-01" db="EMBL/GenBank/DDBJ databases">
        <title>Lysobacter chinensis sp. nov., a bacterium isolated from cow dung compost.</title>
        <authorList>
            <person name="Liu Y."/>
        </authorList>
    </citation>
    <scope>NUCLEOTIDE SEQUENCE [LARGE SCALE GENOMIC DNA]</scope>
    <source>
        <strain evidence="3 4">TLK-CK17</strain>
    </source>
</reference>
<reference evidence="4" key="2">
    <citation type="submission" date="2022-01" db="EMBL/GenBank/DDBJ databases">
        <title>Lysobacter chinensis sp. nov., a bacterium isolated from cow dung compost.</title>
        <authorList>
            <person name="Zhou L.Y."/>
        </authorList>
    </citation>
    <scope>NUCLEOTIDE SEQUENCE [LARGE SCALE GENOMIC DNA]</scope>
    <source>
        <strain evidence="4">TLK-CK17</strain>
    </source>
</reference>
<dbReference type="Proteomes" id="UP001430796">
    <property type="component" value="Unassembled WGS sequence"/>
</dbReference>
<dbReference type="RefSeq" id="WP_237054412.1">
    <property type="nucleotide sequence ID" value="NZ_JAKJPO010000004.1"/>
</dbReference>
<dbReference type="EMBL" id="JAKJPO010000004">
    <property type="protein sequence ID" value="MCF7221989.1"/>
    <property type="molecule type" value="Genomic_DNA"/>
</dbReference>
<organism evidence="3 4">
    <name type="scientific">Marilutibacter chinensis</name>
    <dbReference type="NCBI Taxonomy" id="2912247"/>
    <lineage>
        <taxon>Bacteria</taxon>
        <taxon>Pseudomonadati</taxon>
        <taxon>Pseudomonadota</taxon>
        <taxon>Gammaproteobacteria</taxon>
        <taxon>Lysobacterales</taxon>
        <taxon>Lysobacteraceae</taxon>
        <taxon>Marilutibacter</taxon>
    </lineage>
</organism>
<keyword evidence="2" id="KW-0812">Transmembrane</keyword>
<proteinExistence type="predicted"/>
<reference evidence="3 4" key="3">
    <citation type="submission" date="2022-01" db="EMBL/GenBank/DDBJ databases">
        <authorList>
            <person name="Zhou L.Y."/>
        </authorList>
    </citation>
    <scope>NUCLEOTIDE SEQUENCE [LARGE SCALE GENOMIC DNA]</scope>
    <source>
        <strain evidence="3 4">TLK-CK17</strain>
    </source>
</reference>
<dbReference type="Gene3D" id="3.30.1150.10">
    <property type="match status" value="1"/>
</dbReference>
<evidence type="ECO:0000313" key="3">
    <source>
        <dbReference type="EMBL" id="MCF7221989.1"/>
    </source>
</evidence>
<feature type="region of interest" description="Disordered" evidence="1">
    <location>
        <begin position="63"/>
        <end position="176"/>
    </location>
</feature>
<keyword evidence="2" id="KW-0472">Membrane</keyword>
<dbReference type="NCBIfam" id="TIGR02794">
    <property type="entry name" value="tolA_full"/>
    <property type="match status" value="1"/>
</dbReference>
<feature type="transmembrane region" description="Helical" evidence="2">
    <location>
        <begin position="12"/>
        <end position="32"/>
    </location>
</feature>
<protein>
    <submittedName>
        <fullName evidence="3">Cell envelope integrity protein TolA</fullName>
    </submittedName>
</protein>
<dbReference type="InterPro" id="IPR014161">
    <property type="entry name" value="Tol-Pal_TolA"/>
</dbReference>
<gene>
    <name evidence="3" type="primary">tolA</name>
    <name evidence="3" type="ORF">L3V18_09360</name>
</gene>
<evidence type="ECO:0000256" key="2">
    <source>
        <dbReference type="SAM" id="Phobius"/>
    </source>
</evidence>
<sequence>MRETRADTAQAVVLAIGLHLLLFLLMIAGLWWDRSNPQVQAMGSPISAELVDANALSQAMQRTLAERPEPAQPEPPVVETPAEEETVPPPQPLPTPVVEDAPTPPQPEAQEFIPEPDAVDQEEVTDQPTPTPAEEQERQEAKQRQDQVDLTERKRQEEAERKRRLAEQAEAERQARLADIRRQREAAQREARLAEQKLRQIADAQARTASDSAAAAPAGQGGQDTDLAARYQAALTQAILSKWTRPETVPLGARCKLVIRQLPGGEVMSAEVSSPCAYDEQGRRSIEAAVLKAQPLPYAGFEPVFQRTLILNFEARDR</sequence>
<evidence type="ECO:0000256" key="1">
    <source>
        <dbReference type="SAM" id="MobiDB-lite"/>
    </source>
</evidence>
<evidence type="ECO:0000313" key="4">
    <source>
        <dbReference type="Proteomes" id="UP001430796"/>
    </source>
</evidence>
<comment type="caution">
    <text evidence="3">The sequence shown here is derived from an EMBL/GenBank/DDBJ whole genome shotgun (WGS) entry which is preliminary data.</text>
</comment>
<feature type="compositionally biased region" description="Basic and acidic residues" evidence="1">
    <location>
        <begin position="135"/>
        <end position="176"/>
    </location>
</feature>
<accession>A0ABS9HUU0</accession>
<feature type="region of interest" description="Disordered" evidence="1">
    <location>
        <begin position="202"/>
        <end position="223"/>
    </location>
</feature>
<keyword evidence="4" id="KW-1185">Reference proteome</keyword>